<dbReference type="Pfam" id="PF14223">
    <property type="entry name" value="Retrotran_gag_2"/>
    <property type="match status" value="1"/>
</dbReference>
<feature type="non-terminal residue" evidence="1">
    <location>
        <position position="289"/>
    </location>
</feature>
<dbReference type="STRING" id="62708.A0A420J928"/>
<organism evidence="1 2">
    <name type="scientific">Golovinomyces cichoracearum</name>
    <dbReference type="NCBI Taxonomy" id="62708"/>
    <lineage>
        <taxon>Eukaryota</taxon>
        <taxon>Fungi</taxon>
        <taxon>Dikarya</taxon>
        <taxon>Ascomycota</taxon>
        <taxon>Pezizomycotina</taxon>
        <taxon>Leotiomycetes</taxon>
        <taxon>Erysiphales</taxon>
        <taxon>Erysiphaceae</taxon>
        <taxon>Golovinomyces</taxon>
    </lineage>
</organism>
<reference evidence="1 2" key="1">
    <citation type="journal article" date="2018" name="BMC Genomics">
        <title>Comparative genome analyses reveal sequence features reflecting distinct modes of host-adaptation between dicot and monocot powdery mildew.</title>
        <authorList>
            <person name="Wu Y."/>
            <person name="Ma X."/>
            <person name="Pan Z."/>
            <person name="Kale S.D."/>
            <person name="Song Y."/>
            <person name="King H."/>
            <person name="Zhang Q."/>
            <person name="Presley C."/>
            <person name="Deng X."/>
            <person name="Wei C.I."/>
            <person name="Xiao S."/>
        </authorList>
    </citation>
    <scope>NUCLEOTIDE SEQUENCE [LARGE SCALE GENOMIC DNA]</scope>
    <source>
        <strain evidence="1">UMSG3</strain>
    </source>
</reference>
<name>A0A420J928_9PEZI</name>
<sequence length="289" mass="33473">MESTSIVSFVTLWALCSTRSINMTNIIRLDGQDTYNLWASTMTAIFRSLKLHETVIQGLLPPLNASDDEVKAYHCLNDSALAIIIQVVNPDVLKCIVDMDTPHLMWLHLKSLYQRNTAYALVHQLGSLCQLAWTFDTSKPISEFIQRFESEWFQLHRLARDSTDSYRQEFGTFLGNDKAKRDFLLGMLSRHCKNVVDNLTTKDDLSFTDVKQRLLDCDYESNNSALLTREASKPGKVKGQRKQGRNWRKPERVQKAVTECTYCRKHHPSLPRNHLYTDCNRLKEYRKPQ</sequence>
<evidence type="ECO:0008006" key="3">
    <source>
        <dbReference type="Google" id="ProtNLM"/>
    </source>
</evidence>
<evidence type="ECO:0000313" key="1">
    <source>
        <dbReference type="EMBL" id="RKF83297.1"/>
    </source>
</evidence>
<dbReference type="AlphaFoldDB" id="A0A420J928"/>
<dbReference type="Proteomes" id="UP000283383">
    <property type="component" value="Unassembled WGS sequence"/>
</dbReference>
<accession>A0A420J928</accession>
<keyword evidence="2" id="KW-1185">Reference proteome</keyword>
<dbReference type="EMBL" id="MCBQ01001498">
    <property type="protein sequence ID" value="RKF83297.1"/>
    <property type="molecule type" value="Genomic_DNA"/>
</dbReference>
<comment type="caution">
    <text evidence="1">The sequence shown here is derived from an EMBL/GenBank/DDBJ whole genome shotgun (WGS) entry which is preliminary data.</text>
</comment>
<gene>
    <name evidence="1" type="ORF">GcM3_014032</name>
</gene>
<evidence type="ECO:0000313" key="2">
    <source>
        <dbReference type="Proteomes" id="UP000283383"/>
    </source>
</evidence>
<proteinExistence type="predicted"/>
<protein>
    <recommendedName>
        <fullName evidence="3">Retrotransposon Copia-like N-terminal domain-containing protein</fullName>
    </recommendedName>
</protein>